<dbReference type="KEGG" id="ahal:FTX54_005715"/>
<evidence type="ECO:0000313" key="3">
    <source>
        <dbReference type="Proteomes" id="UP000321816"/>
    </source>
</evidence>
<evidence type="ECO:0000313" key="2">
    <source>
        <dbReference type="EMBL" id="WWD81059.1"/>
    </source>
</evidence>
<gene>
    <name evidence="2" type="ORF">FTX54_005715</name>
</gene>
<evidence type="ECO:0008006" key="4">
    <source>
        <dbReference type="Google" id="ProtNLM"/>
    </source>
</evidence>
<name>A0A5C7FK33_9BACI</name>
<evidence type="ECO:0000256" key="1">
    <source>
        <dbReference type="SAM" id="SignalP"/>
    </source>
</evidence>
<keyword evidence="3" id="KW-1185">Reference proteome</keyword>
<sequence>MGRLLFLFCILLNSSCSSFSFTSAEPERPPDLTGIIVELDVNRNRFMIEEESGENIWLSEHMNSEFRTGSGNDIAVEDLRTGMVLEIWLLEELMDTEPPMGSIEFLQVEQQEIK</sequence>
<keyword evidence="1" id="KW-0732">Signal</keyword>
<feature type="chain" id="PRO_5044096865" description="DUF3221 domain-containing protein" evidence="1">
    <location>
        <begin position="25"/>
        <end position="114"/>
    </location>
</feature>
<dbReference type="EMBL" id="CP144914">
    <property type="protein sequence ID" value="WWD81059.1"/>
    <property type="molecule type" value="Genomic_DNA"/>
</dbReference>
<protein>
    <recommendedName>
        <fullName evidence="4">DUF3221 domain-containing protein</fullName>
    </recommendedName>
</protein>
<dbReference type="Proteomes" id="UP000321816">
    <property type="component" value="Chromosome"/>
</dbReference>
<reference evidence="2 3" key="1">
    <citation type="submission" date="2024-01" db="EMBL/GenBank/DDBJ databases">
        <title>Complete Genome Sequence of Alkalicoccus halolimnae BZ-SZ-XJ29T, a Moderately Halophilic Bacterium Isolated from a Salt Lake.</title>
        <authorList>
            <person name="Zhao B."/>
        </authorList>
    </citation>
    <scope>NUCLEOTIDE SEQUENCE [LARGE SCALE GENOMIC DNA]</scope>
    <source>
        <strain evidence="2 3">BZ-SZ-XJ29</strain>
    </source>
</reference>
<accession>A0A5C7FK33</accession>
<proteinExistence type="predicted"/>
<dbReference type="RefSeq" id="WP_187254585.1">
    <property type="nucleotide sequence ID" value="NZ_CP144914.1"/>
</dbReference>
<feature type="signal peptide" evidence="1">
    <location>
        <begin position="1"/>
        <end position="24"/>
    </location>
</feature>
<dbReference type="AlphaFoldDB" id="A0A5C7FK33"/>
<organism evidence="2 3">
    <name type="scientific">Alkalicoccus halolimnae</name>
    <dbReference type="NCBI Taxonomy" id="1667239"/>
    <lineage>
        <taxon>Bacteria</taxon>
        <taxon>Bacillati</taxon>
        <taxon>Bacillota</taxon>
        <taxon>Bacilli</taxon>
        <taxon>Bacillales</taxon>
        <taxon>Bacillaceae</taxon>
        <taxon>Alkalicoccus</taxon>
    </lineage>
</organism>